<comment type="caution">
    <text evidence="3">The sequence shown here is derived from an EMBL/GenBank/DDBJ whole genome shotgun (WGS) entry which is preliminary data.</text>
</comment>
<name>A0ABT0Z8D2_9ACTN</name>
<dbReference type="Proteomes" id="UP001523219">
    <property type="component" value="Unassembled WGS sequence"/>
</dbReference>
<feature type="compositionally biased region" description="Pro residues" evidence="1">
    <location>
        <begin position="1"/>
        <end position="11"/>
    </location>
</feature>
<evidence type="ECO:0000313" key="4">
    <source>
        <dbReference type="Proteomes" id="UP001523219"/>
    </source>
</evidence>
<keyword evidence="2" id="KW-0472">Membrane</keyword>
<proteinExistence type="predicted"/>
<evidence type="ECO:0000313" key="3">
    <source>
        <dbReference type="EMBL" id="MCN9239760.1"/>
    </source>
</evidence>
<feature type="transmembrane region" description="Helical" evidence="2">
    <location>
        <begin position="191"/>
        <end position="210"/>
    </location>
</feature>
<protein>
    <submittedName>
        <fullName evidence="3">AAA family ATPase</fullName>
    </submittedName>
</protein>
<gene>
    <name evidence="3" type="ORF">NGF19_03000</name>
</gene>
<feature type="transmembrane region" description="Helical" evidence="2">
    <location>
        <begin position="137"/>
        <end position="157"/>
    </location>
</feature>
<dbReference type="RefSeq" id="WP_252421940.1">
    <property type="nucleotide sequence ID" value="NZ_JAMWMR010000002.1"/>
</dbReference>
<feature type="region of interest" description="Disordered" evidence="1">
    <location>
        <begin position="1"/>
        <end position="30"/>
    </location>
</feature>
<evidence type="ECO:0000256" key="2">
    <source>
        <dbReference type="SAM" id="Phobius"/>
    </source>
</evidence>
<organism evidence="3 4">
    <name type="scientific">Streptomyces macrolidinus</name>
    <dbReference type="NCBI Taxonomy" id="2952607"/>
    <lineage>
        <taxon>Bacteria</taxon>
        <taxon>Bacillati</taxon>
        <taxon>Actinomycetota</taxon>
        <taxon>Actinomycetes</taxon>
        <taxon>Kitasatosporales</taxon>
        <taxon>Streptomycetaceae</taxon>
        <taxon>Streptomyces</taxon>
    </lineage>
</organism>
<accession>A0ABT0Z8D2</accession>
<dbReference type="EMBL" id="JAMWMR010000002">
    <property type="protein sequence ID" value="MCN9239760.1"/>
    <property type="molecule type" value="Genomic_DNA"/>
</dbReference>
<keyword evidence="2" id="KW-0812">Transmembrane</keyword>
<sequence length="228" mass="23277">MTAPLTPPPPPHEQRPPSAPDTWQAAPAPSVLGPAPHGATALYPHDGPGMGTELREAAVITVVSAVAGALLGLLWAWLAPRVPLVGAVVDKNWVVYLKDTEGEQAIGGDGTFVLLALGFGLVAALVVFLVRRRGGVPLVVGLALGGLLGSLLAWRLGILLGPSKDVLAHAKAVGKGVTFPAPLKLGAKGALLAWPVAALVVHLGLTALFGPRDPDPYAKPYEHGAPPA</sequence>
<feature type="transmembrane region" description="Helical" evidence="2">
    <location>
        <begin position="112"/>
        <end position="130"/>
    </location>
</feature>
<feature type="transmembrane region" description="Helical" evidence="2">
    <location>
        <begin position="57"/>
        <end position="78"/>
    </location>
</feature>
<reference evidence="3 4" key="1">
    <citation type="submission" date="2022-05" db="EMBL/GenBank/DDBJ databases">
        <title>Streptomyces sp. nov. RY43-2 isolated from soil of a peat swamp forest.</title>
        <authorList>
            <person name="Kanchanasin P."/>
            <person name="Tanasupawat S."/>
            <person name="Phongsopitanun W."/>
        </authorList>
    </citation>
    <scope>NUCLEOTIDE SEQUENCE [LARGE SCALE GENOMIC DNA]</scope>
    <source>
        <strain evidence="3 4">RY43-2</strain>
    </source>
</reference>
<keyword evidence="2" id="KW-1133">Transmembrane helix</keyword>
<evidence type="ECO:0000256" key="1">
    <source>
        <dbReference type="SAM" id="MobiDB-lite"/>
    </source>
</evidence>
<keyword evidence="4" id="KW-1185">Reference proteome</keyword>